<dbReference type="InterPro" id="IPR009008">
    <property type="entry name" value="Val/Leu/Ile-tRNA-synth_edit"/>
</dbReference>
<dbReference type="Pfam" id="PF00133">
    <property type="entry name" value="tRNA-synt_1"/>
    <property type="match status" value="1"/>
</dbReference>
<dbReference type="EC" id="6.1.1.9" evidence="2 10"/>
<evidence type="ECO:0000256" key="2">
    <source>
        <dbReference type="ARBA" id="ARBA00013169"/>
    </source>
</evidence>
<dbReference type="Gene3D" id="3.40.50.620">
    <property type="entry name" value="HUPs"/>
    <property type="match status" value="2"/>
</dbReference>
<dbReference type="PANTHER" id="PTHR11946:SF93">
    <property type="entry name" value="VALINE--TRNA LIGASE, CHLOROPLASTIC_MITOCHONDRIAL 2"/>
    <property type="match status" value="1"/>
</dbReference>
<dbReference type="PRINTS" id="PR00986">
    <property type="entry name" value="TRNASYNTHVAL"/>
</dbReference>
<evidence type="ECO:0000256" key="6">
    <source>
        <dbReference type="ARBA" id="ARBA00022840"/>
    </source>
</evidence>
<evidence type="ECO:0000256" key="10">
    <source>
        <dbReference type="NCBIfam" id="TIGR00422"/>
    </source>
</evidence>
<evidence type="ECO:0000256" key="3">
    <source>
        <dbReference type="ARBA" id="ARBA00022490"/>
    </source>
</evidence>
<evidence type="ECO:0000256" key="8">
    <source>
        <dbReference type="ARBA" id="ARBA00023146"/>
    </source>
</evidence>
<dbReference type="InterPro" id="IPR033705">
    <property type="entry name" value="Anticodon_Ia_Val"/>
</dbReference>
<evidence type="ECO:0000313" key="15">
    <source>
        <dbReference type="Proteomes" id="UP000233256"/>
    </source>
</evidence>
<dbReference type="InterPro" id="IPR002303">
    <property type="entry name" value="Valyl-tRNA_ligase"/>
</dbReference>
<keyword evidence="3" id="KW-0963">Cytoplasm</keyword>
<dbReference type="HAMAP" id="MF_02005">
    <property type="entry name" value="Val_tRNA_synth_type2"/>
    <property type="match status" value="1"/>
</dbReference>
<keyword evidence="8 11" id="KW-0030">Aminoacyl-tRNA synthetase</keyword>
<protein>
    <recommendedName>
        <fullName evidence="2 10">Valine--tRNA ligase</fullName>
        <ecNumber evidence="2 10">6.1.1.9</ecNumber>
    </recommendedName>
</protein>
<dbReference type="Proteomes" id="UP000233256">
    <property type="component" value="Unassembled WGS sequence"/>
</dbReference>
<name>A0A2N1PRA7_9BACT</name>
<evidence type="ECO:0000256" key="5">
    <source>
        <dbReference type="ARBA" id="ARBA00022741"/>
    </source>
</evidence>
<keyword evidence="4 11" id="KW-0436">Ligase</keyword>
<evidence type="ECO:0000313" key="14">
    <source>
        <dbReference type="EMBL" id="PKK90885.1"/>
    </source>
</evidence>
<gene>
    <name evidence="14" type="ORF">CVV64_08375</name>
</gene>
<evidence type="ECO:0000256" key="9">
    <source>
        <dbReference type="ARBA" id="ARBA00047552"/>
    </source>
</evidence>
<dbReference type="NCBIfam" id="TIGR00422">
    <property type="entry name" value="valS"/>
    <property type="match status" value="1"/>
</dbReference>
<evidence type="ECO:0000259" key="13">
    <source>
        <dbReference type="Pfam" id="PF08264"/>
    </source>
</evidence>
<evidence type="ECO:0000256" key="7">
    <source>
        <dbReference type="ARBA" id="ARBA00022917"/>
    </source>
</evidence>
<comment type="subcellular location">
    <subcellularLocation>
        <location evidence="1">Cytoplasm</location>
    </subcellularLocation>
</comment>
<dbReference type="InterPro" id="IPR001412">
    <property type="entry name" value="aa-tRNA-synth_I_CS"/>
</dbReference>
<comment type="similarity">
    <text evidence="11">Belongs to the class-I aminoacyl-tRNA synthetase family.</text>
</comment>
<dbReference type="PANTHER" id="PTHR11946">
    <property type="entry name" value="VALYL-TRNA SYNTHETASES"/>
    <property type="match status" value="1"/>
</dbReference>
<keyword evidence="6 11" id="KW-0067">ATP-binding</keyword>
<dbReference type="InterPro" id="IPR014729">
    <property type="entry name" value="Rossmann-like_a/b/a_fold"/>
</dbReference>
<dbReference type="SUPFAM" id="SSF50677">
    <property type="entry name" value="ValRS/IleRS/LeuRS editing domain"/>
    <property type="match status" value="1"/>
</dbReference>
<evidence type="ECO:0000256" key="1">
    <source>
        <dbReference type="ARBA" id="ARBA00004496"/>
    </source>
</evidence>
<dbReference type="InterPro" id="IPR013155">
    <property type="entry name" value="M/V/L/I-tRNA-synth_anticd-bd"/>
</dbReference>
<keyword evidence="7 11" id="KW-0648">Protein biosynthesis</keyword>
<evidence type="ECO:0000259" key="12">
    <source>
        <dbReference type="Pfam" id="PF00133"/>
    </source>
</evidence>
<dbReference type="CDD" id="cd07962">
    <property type="entry name" value="Anticodon_Ia_Val"/>
    <property type="match status" value="1"/>
</dbReference>
<organism evidence="14 15">
    <name type="scientific">Candidatus Wallbacteria bacterium HGW-Wallbacteria-1</name>
    <dbReference type="NCBI Taxonomy" id="2013854"/>
    <lineage>
        <taxon>Bacteria</taxon>
        <taxon>Candidatus Walliibacteriota</taxon>
    </lineage>
</organism>
<feature type="domain" description="Methionyl/Valyl/Leucyl/Isoleucyl-tRNA synthetase anticodon-binding" evidence="13">
    <location>
        <begin position="631"/>
        <end position="780"/>
    </location>
</feature>
<dbReference type="NCBIfam" id="NF009687">
    <property type="entry name" value="PRK13208.1"/>
    <property type="match status" value="1"/>
</dbReference>
<comment type="catalytic activity">
    <reaction evidence="9">
        <text>tRNA(Val) + L-valine + ATP = L-valyl-tRNA(Val) + AMP + diphosphate</text>
        <dbReference type="Rhea" id="RHEA:10704"/>
        <dbReference type="Rhea" id="RHEA-COMP:9672"/>
        <dbReference type="Rhea" id="RHEA-COMP:9708"/>
        <dbReference type="ChEBI" id="CHEBI:30616"/>
        <dbReference type="ChEBI" id="CHEBI:33019"/>
        <dbReference type="ChEBI" id="CHEBI:57762"/>
        <dbReference type="ChEBI" id="CHEBI:78442"/>
        <dbReference type="ChEBI" id="CHEBI:78537"/>
        <dbReference type="ChEBI" id="CHEBI:456215"/>
        <dbReference type="EC" id="6.1.1.9"/>
    </reaction>
</comment>
<feature type="domain" description="Aminoacyl-tRNA synthetase class Ia" evidence="12">
    <location>
        <begin position="15"/>
        <end position="588"/>
    </location>
</feature>
<dbReference type="InterPro" id="IPR009080">
    <property type="entry name" value="tRNAsynth_Ia_anticodon-bd"/>
</dbReference>
<reference evidence="14 15" key="1">
    <citation type="journal article" date="2017" name="ISME J.">
        <title>Potential for microbial H2 and metal transformations associated with novel bacteria and archaea in deep terrestrial subsurface sediments.</title>
        <authorList>
            <person name="Hernsdorf A.W."/>
            <person name="Amano Y."/>
            <person name="Miyakawa K."/>
            <person name="Ise K."/>
            <person name="Suzuki Y."/>
            <person name="Anantharaman K."/>
            <person name="Probst A."/>
            <person name="Burstein D."/>
            <person name="Thomas B.C."/>
            <person name="Banfield J.F."/>
        </authorList>
    </citation>
    <scope>NUCLEOTIDE SEQUENCE [LARGE SCALE GENOMIC DNA]</scope>
    <source>
        <strain evidence="14">HGW-Wallbacteria-1</strain>
    </source>
</reference>
<dbReference type="SUPFAM" id="SSF52374">
    <property type="entry name" value="Nucleotidylyl transferase"/>
    <property type="match status" value="1"/>
</dbReference>
<dbReference type="Gene3D" id="1.10.730.10">
    <property type="entry name" value="Isoleucyl-tRNA Synthetase, Domain 1"/>
    <property type="match status" value="1"/>
</dbReference>
<dbReference type="GO" id="GO:0002161">
    <property type="term" value="F:aminoacyl-tRNA deacylase activity"/>
    <property type="evidence" value="ECO:0007669"/>
    <property type="project" value="InterPro"/>
</dbReference>
<dbReference type="PROSITE" id="PS00178">
    <property type="entry name" value="AA_TRNA_LIGASE_I"/>
    <property type="match status" value="1"/>
</dbReference>
<sequence length="927" mass="105622">MEISKNYDFKTAEAKWQKWWKENDIFRYDSSAEGEIFSIDTPPPTVSGKLHIGHVFSYTHTDIIARYMRLKGRKVFYPLGFDDNGLPTEMLTEREHGLRGESLSREEFTKLCMDTADKYCGLFQELFESLGFSVAWETSYHTISEKSRRISQRSFLDLLKKELVYRREMPTLWCTKCKTAFAQAEIEDINKAGMFNYLNFEVNGQPVLPIATTRPELLSSCVAIFVHPENPKFAGMIGQEAKVPLFGQMVPIIGDIKADPEKGTGVVMCCTFGDTTDIQWWREYNLPLRISFNDDGTMNERAGEYAGLTIKAAKAAIIERLKEEGLIFRQEEIPAENRAVNTHERCGTEVEYLVKNQWFVSIVSRKDELIRQGEKVNWYPSHMLTRYRHWVENLSWDWAVSRQRFFGIPIPVWYCSQCGEIKIPREQDLPVNPITDRPHENCSCGCGDFIAETDVLDTWATSSCTPQLNSRWGEEDERDIPFPMSMRPQAHDIIRTWAFYTIVKSTYHSDCIPWENAVISGHTVKRGQEAARGGDGATVAGKDYARKSKISKSKDGDRFSPQRLIEEYSADAIRYWTSSGKLGTDVVFDETEVVETNRLLTKLWNSARFTLNLIDGYSPEDSAVPELTTIDKWILGRMVKTLESYHRYFAEFEFFPARIELQSFFWHDFCDNYIEIVKNRFRDDSTADDVARESARYTLYNVLLTILKLYTPFIPHVTEEIFSLYFADIEGHKSIHQTTFPQTELYPVEETALQAGTVMSELVRMVRGYKTKAQLSLMLPIANLWIACDDSGQALVKSLSVDLAAVAVANNIVICEQLPSQAEEHCLPETLELGERHFTVALEMDQEALRGARLASAVKKAVTAVKKENGLNAKDGVARVILSASGEIADILNREKSRIIYNCTAGEVEITTAPHLTGEDFEAAIEV</sequence>
<evidence type="ECO:0000256" key="4">
    <source>
        <dbReference type="ARBA" id="ARBA00022598"/>
    </source>
</evidence>
<keyword evidence="5 11" id="KW-0547">Nucleotide-binding</keyword>
<dbReference type="FunFam" id="3.40.50.620:FF:000192">
    <property type="entry name" value="Valine--tRNA ligase"/>
    <property type="match status" value="1"/>
</dbReference>
<dbReference type="InterPro" id="IPR002300">
    <property type="entry name" value="aa-tRNA-synth_Ia"/>
</dbReference>
<proteinExistence type="inferred from homology"/>
<dbReference type="GO" id="GO:0006438">
    <property type="term" value="P:valyl-tRNA aminoacylation"/>
    <property type="evidence" value="ECO:0007669"/>
    <property type="project" value="UniProtKB-UniRule"/>
</dbReference>
<dbReference type="InterPro" id="IPR022874">
    <property type="entry name" value="Valine-tRNA_ligase_type_2"/>
</dbReference>
<dbReference type="GO" id="GO:0005524">
    <property type="term" value="F:ATP binding"/>
    <property type="evidence" value="ECO:0007669"/>
    <property type="project" value="UniProtKB-KW"/>
</dbReference>
<evidence type="ECO:0000256" key="11">
    <source>
        <dbReference type="RuleBase" id="RU363035"/>
    </source>
</evidence>
<dbReference type="GO" id="GO:0005829">
    <property type="term" value="C:cytosol"/>
    <property type="evidence" value="ECO:0007669"/>
    <property type="project" value="TreeGrafter"/>
</dbReference>
<dbReference type="EMBL" id="PGXC01000004">
    <property type="protein sequence ID" value="PKK90885.1"/>
    <property type="molecule type" value="Genomic_DNA"/>
</dbReference>
<dbReference type="GO" id="GO:0004832">
    <property type="term" value="F:valine-tRNA ligase activity"/>
    <property type="evidence" value="ECO:0007669"/>
    <property type="project" value="UniProtKB-UniRule"/>
</dbReference>
<dbReference type="AlphaFoldDB" id="A0A2N1PRA7"/>
<comment type="caution">
    <text evidence="14">The sequence shown here is derived from an EMBL/GenBank/DDBJ whole genome shotgun (WGS) entry which is preliminary data.</text>
</comment>
<accession>A0A2N1PRA7</accession>
<dbReference type="Pfam" id="PF08264">
    <property type="entry name" value="Anticodon_1"/>
    <property type="match status" value="1"/>
</dbReference>
<dbReference type="SUPFAM" id="SSF47323">
    <property type="entry name" value="Anticodon-binding domain of a subclass of class I aminoacyl-tRNA synthetases"/>
    <property type="match status" value="1"/>
</dbReference>